<accession>A0A1G2Q245</accession>
<gene>
    <name evidence="1" type="ORF">A2226_01315</name>
</gene>
<dbReference type="Proteomes" id="UP000178936">
    <property type="component" value="Unassembled WGS sequence"/>
</dbReference>
<comment type="caution">
    <text evidence="1">The sequence shown here is derived from an EMBL/GenBank/DDBJ whole genome shotgun (WGS) entry which is preliminary data.</text>
</comment>
<sequence length="119" mass="13335">MERTLKNKTTPVEAISKTIEFLQGLLNEKFSDGTSLSKLRKSQQNGTLYFSFERKVGGLSATWLSGSVLVTDSELSLNLGFFSPIGSDTTVSFSKFRLEIANKFEEFFATDKKVTEVYK</sequence>
<reference evidence="1 2" key="1">
    <citation type="journal article" date="2016" name="Nat. Commun.">
        <title>Thousands of microbial genomes shed light on interconnected biogeochemical processes in an aquifer system.</title>
        <authorList>
            <person name="Anantharaman K."/>
            <person name="Brown C.T."/>
            <person name="Hug L.A."/>
            <person name="Sharon I."/>
            <person name="Castelle C.J."/>
            <person name="Probst A.J."/>
            <person name="Thomas B.C."/>
            <person name="Singh A."/>
            <person name="Wilkins M.J."/>
            <person name="Karaoz U."/>
            <person name="Brodie E.L."/>
            <person name="Williams K.H."/>
            <person name="Hubbard S.S."/>
            <person name="Banfield J.F."/>
        </authorList>
    </citation>
    <scope>NUCLEOTIDE SEQUENCE [LARGE SCALE GENOMIC DNA]</scope>
</reference>
<dbReference type="EMBL" id="MHTB01000043">
    <property type="protein sequence ID" value="OHA54634.1"/>
    <property type="molecule type" value="Genomic_DNA"/>
</dbReference>
<organism evidence="1 2">
    <name type="scientific">Candidatus Veblenbacteria bacterium RIFOXYA2_FULL_43_9</name>
    <dbReference type="NCBI Taxonomy" id="1802425"/>
    <lineage>
        <taxon>Bacteria</taxon>
        <taxon>Candidatus Vebleniibacteriota</taxon>
    </lineage>
</organism>
<protein>
    <submittedName>
        <fullName evidence="1">Uncharacterized protein</fullName>
    </submittedName>
</protein>
<proteinExistence type="predicted"/>
<dbReference type="AlphaFoldDB" id="A0A1G2Q245"/>
<evidence type="ECO:0000313" key="2">
    <source>
        <dbReference type="Proteomes" id="UP000178936"/>
    </source>
</evidence>
<name>A0A1G2Q245_9BACT</name>
<evidence type="ECO:0000313" key="1">
    <source>
        <dbReference type="EMBL" id="OHA54634.1"/>
    </source>
</evidence>